<keyword evidence="1 3" id="KW-0238">DNA-binding</keyword>
<dbReference type="AlphaFoldDB" id="M5RPP5"/>
<dbReference type="Gene3D" id="1.10.10.10">
    <property type="entry name" value="Winged helix-like DNA-binding domain superfamily/Winged helix DNA-binding domain"/>
    <property type="match status" value="1"/>
</dbReference>
<feature type="DNA-binding region" description="OmpR/PhoB-type" evidence="3">
    <location>
        <begin position="136"/>
        <end position="235"/>
    </location>
</feature>
<feature type="modified residue" description="4-aspartylphosphate" evidence="2">
    <location>
        <position position="53"/>
    </location>
</feature>
<dbReference type="Pfam" id="PF00072">
    <property type="entry name" value="Response_reg"/>
    <property type="match status" value="1"/>
</dbReference>
<dbReference type="PATRIC" id="fig|1265738.3.peg.1765"/>
<keyword evidence="2" id="KW-0597">Phosphoprotein</keyword>
<feature type="domain" description="OmpR/PhoB-type" evidence="5">
    <location>
        <begin position="136"/>
        <end position="235"/>
    </location>
</feature>
<dbReference type="Pfam" id="PF00486">
    <property type="entry name" value="Trans_reg_C"/>
    <property type="match status" value="1"/>
</dbReference>
<accession>M5RPP5</accession>
<dbReference type="PANTHER" id="PTHR48111:SF11">
    <property type="entry name" value="TWO-COMPONENT RESPONSE REGULATOR"/>
    <property type="match status" value="1"/>
</dbReference>
<dbReference type="GO" id="GO:0000156">
    <property type="term" value="F:phosphorelay response regulator activity"/>
    <property type="evidence" value="ECO:0007669"/>
    <property type="project" value="TreeGrafter"/>
</dbReference>
<dbReference type="PANTHER" id="PTHR48111">
    <property type="entry name" value="REGULATOR OF RPOS"/>
    <property type="match status" value="1"/>
</dbReference>
<reference evidence="6 7" key="1">
    <citation type="journal article" date="2013" name="Mar. Genomics">
        <title>Expression of sulfatases in Rhodopirellula baltica and the diversity of sulfatases in the genus Rhodopirellula.</title>
        <authorList>
            <person name="Wegner C.E."/>
            <person name="Richter-Heitmann T."/>
            <person name="Klindworth A."/>
            <person name="Klockow C."/>
            <person name="Richter M."/>
            <person name="Achstetter T."/>
            <person name="Glockner F.O."/>
            <person name="Harder J."/>
        </authorList>
    </citation>
    <scope>NUCLEOTIDE SEQUENCE [LARGE SCALE GENOMIC DNA]</scope>
    <source>
        <strain evidence="6 7">SM1</strain>
    </source>
</reference>
<dbReference type="Proteomes" id="UP000011991">
    <property type="component" value="Unassembled WGS sequence"/>
</dbReference>
<evidence type="ECO:0000259" key="5">
    <source>
        <dbReference type="PROSITE" id="PS51755"/>
    </source>
</evidence>
<evidence type="ECO:0000256" key="1">
    <source>
        <dbReference type="ARBA" id="ARBA00023125"/>
    </source>
</evidence>
<dbReference type="InterPro" id="IPR016032">
    <property type="entry name" value="Sig_transdc_resp-reg_C-effctor"/>
</dbReference>
<dbReference type="GO" id="GO:0005829">
    <property type="term" value="C:cytosol"/>
    <property type="evidence" value="ECO:0007669"/>
    <property type="project" value="TreeGrafter"/>
</dbReference>
<dbReference type="InterPro" id="IPR036388">
    <property type="entry name" value="WH-like_DNA-bd_sf"/>
</dbReference>
<dbReference type="PROSITE" id="PS51755">
    <property type="entry name" value="OMPR_PHOB"/>
    <property type="match status" value="1"/>
</dbReference>
<evidence type="ECO:0000259" key="4">
    <source>
        <dbReference type="PROSITE" id="PS50110"/>
    </source>
</evidence>
<dbReference type="InterPro" id="IPR039420">
    <property type="entry name" value="WalR-like"/>
</dbReference>
<dbReference type="CDD" id="cd17574">
    <property type="entry name" value="REC_OmpR"/>
    <property type="match status" value="1"/>
</dbReference>
<evidence type="ECO:0000313" key="7">
    <source>
        <dbReference type="Proteomes" id="UP000011991"/>
    </source>
</evidence>
<dbReference type="SUPFAM" id="SSF52172">
    <property type="entry name" value="CheY-like"/>
    <property type="match status" value="1"/>
</dbReference>
<feature type="domain" description="Response regulatory" evidence="4">
    <location>
        <begin position="4"/>
        <end position="118"/>
    </location>
</feature>
<dbReference type="PROSITE" id="PS50110">
    <property type="entry name" value="RESPONSE_REGULATORY"/>
    <property type="match status" value="1"/>
</dbReference>
<dbReference type="RefSeq" id="WP_008694057.1">
    <property type="nucleotide sequence ID" value="NZ_ANOG01000261.1"/>
</dbReference>
<dbReference type="InterPro" id="IPR001867">
    <property type="entry name" value="OmpR/PhoB-type_DNA-bd"/>
</dbReference>
<dbReference type="SMART" id="SM00448">
    <property type="entry name" value="REC"/>
    <property type="match status" value="1"/>
</dbReference>
<gene>
    <name evidence="6" type="ORF">RMSM_01773</name>
</gene>
<dbReference type="CDD" id="cd00383">
    <property type="entry name" value="trans_reg_C"/>
    <property type="match status" value="1"/>
</dbReference>
<dbReference type="SUPFAM" id="SSF46894">
    <property type="entry name" value="C-terminal effector domain of the bipartite response regulators"/>
    <property type="match status" value="1"/>
</dbReference>
<dbReference type="InterPro" id="IPR011006">
    <property type="entry name" value="CheY-like_superfamily"/>
</dbReference>
<protein>
    <submittedName>
        <fullName evidence="6">DNA-binding response regulator</fullName>
    </submittedName>
</protein>
<dbReference type="GO" id="GO:0006355">
    <property type="term" value="P:regulation of DNA-templated transcription"/>
    <property type="evidence" value="ECO:0007669"/>
    <property type="project" value="InterPro"/>
</dbReference>
<dbReference type="SMART" id="SM00862">
    <property type="entry name" value="Trans_reg_C"/>
    <property type="match status" value="1"/>
</dbReference>
<evidence type="ECO:0000256" key="3">
    <source>
        <dbReference type="PROSITE-ProRule" id="PRU01091"/>
    </source>
</evidence>
<dbReference type="OrthoDB" id="272875at2"/>
<dbReference type="Gene3D" id="3.40.50.2300">
    <property type="match status" value="1"/>
</dbReference>
<evidence type="ECO:0000313" key="6">
    <source>
        <dbReference type="EMBL" id="EMI21293.1"/>
    </source>
</evidence>
<dbReference type="EMBL" id="ANOG01000261">
    <property type="protein sequence ID" value="EMI21293.1"/>
    <property type="molecule type" value="Genomic_DNA"/>
</dbReference>
<keyword evidence="7" id="KW-1185">Reference proteome</keyword>
<comment type="caution">
    <text evidence="6">The sequence shown here is derived from an EMBL/GenBank/DDBJ whole genome shotgun (WGS) entry which is preliminary data.</text>
</comment>
<organism evidence="6 7">
    <name type="scientific">Rhodopirellula maiorica SM1</name>
    <dbReference type="NCBI Taxonomy" id="1265738"/>
    <lineage>
        <taxon>Bacteria</taxon>
        <taxon>Pseudomonadati</taxon>
        <taxon>Planctomycetota</taxon>
        <taxon>Planctomycetia</taxon>
        <taxon>Pirellulales</taxon>
        <taxon>Pirellulaceae</taxon>
        <taxon>Novipirellula</taxon>
    </lineage>
</organism>
<dbReference type="InterPro" id="IPR001789">
    <property type="entry name" value="Sig_transdc_resp-reg_receiver"/>
</dbReference>
<proteinExistence type="predicted"/>
<dbReference type="GO" id="GO:0032993">
    <property type="term" value="C:protein-DNA complex"/>
    <property type="evidence" value="ECO:0007669"/>
    <property type="project" value="TreeGrafter"/>
</dbReference>
<evidence type="ECO:0000256" key="2">
    <source>
        <dbReference type="PROSITE-ProRule" id="PRU00169"/>
    </source>
</evidence>
<dbReference type="GO" id="GO:0000976">
    <property type="term" value="F:transcription cis-regulatory region binding"/>
    <property type="evidence" value="ECO:0007669"/>
    <property type="project" value="TreeGrafter"/>
</dbReference>
<sequence length="241" mass="27413">MQLKILIAEDDPHTRAALAEILRSEGHSVAEAADGHQAKWLFDRDRPQFACLDVMMPGLSGYDLCRHFRSLDPAMPILFITAKAEEIDKVVGLELGADDYIAKPFGAKEVVARIRAIARRSIRDCEMTTDPISLAEHDFDMGALRVMPKKLRAMRADEMIELTVRELRILQLLASKPGEVVDRDELFRIAWQEMHPLNTRTLDQTISQLRKRIEADPKHPRIIQTVYGVGYRFEPETTAPK</sequence>
<dbReference type="Gene3D" id="6.10.250.690">
    <property type="match status" value="1"/>
</dbReference>
<name>M5RPP5_9BACT</name>